<protein>
    <submittedName>
        <fullName evidence="2">Uncharacterized protein</fullName>
    </submittedName>
</protein>
<name>A0A6G7ZPZ4_9SPHN</name>
<evidence type="ECO:0000313" key="2">
    <source>
        <dbReference type="EMBL" id="QIL03054.1"/>
    </source>
</evidence>
<proteinExistence type="predicted"/>
<dbReference type="EMBL" id="CP049871">
    <property type="protein sequence ID" value="QIL03054.1"/>
    <property type="molecule type" value="Genomic_DNA"/>
</dbReference>
<feature type="transmembrane region" description="Helical" evidence="1">
    <location>
        <begin position="26"/>
        <end position="45"/>
    </location>
</feature>
<dbReference type="KEGG" id="ssin:G7078_09880"/>
<evidence type="ECO:0000256" key="1">
    <source>
        <dbReference type="SAM" id="Phobius"/>
    </source>
</evidence>
<gene>
    <name evidence="2" type="ORF">G7078_09880</name>
</gene>
<dbReference type="AlphaFoldDB" id="A0A6G7ZPZ4"/>
<dbReference type="RefSeq" id="WP_166095577.1">
    <property type="nucleotide sequence ID" value="NZ_CP049871.1"/>
</dbReference>
<dbReference type="Proteomes" id="UP000502502">
    <property type="component" value="Chromosome"/>
</dbReference>
<keyword evidence="3" id="KW-1185">Reference proteome</keyword>
<keyword evidence="1" id="KW-0472">Membrane</keyword>
<sequence length="46" mass="5074">MVDEREEHLTTTEARSGQTPHVARHVLIFGTGGIIILFLLLFLLAG</sequence>
<organism evidence="2 3">
    <name type="scientific">Sphingomonas sinipercae</name>
    <dbReference type="NCBI Taxonomy" id="2714944"/>
    <lineage>
        <taxon>Bacteria</taxon>
        <taxon>Pseudomonadati</taxon>
        <taxon>Pseudomonadota</taxon>
        <taxon>Alphaproteobacteria</taxon>
        <taxon>Sphingomonadales</taxon>
        <taxon>Sphingomonadaceae</taxon>
        <taxon>Sphingomonas</taxon>
    </lineage>
</organism>
<keyword evidence="1" id="KW-1133">Transmembrane helix</keyword>
<reference evidence="2 3" key="1">
    <citation type="submission" date="2020-03" db="EMBL/GenBank/DDBJ databases">
        <title>Sphingomonas sp. nov., isolated from fish.</title>
        <authorList>
            <person name="Hyun D.-W."/>
            <person name="Bae J.-W."/>
        </authorList>
    </citation>
    <scope>NUCLEOTIDE SEQUENCE [LARGE SCALE GENOMIC DNA]</scope>
    <source>
        <strain evidence="2 3">HDW15C</strain>
    </source>
</reference>
<evidence type="ECO:0000313" key="3">
    <source>
        <dbReference type="Proteomes" id="UP000502502"/>
    </source>
</evidence>
<accession>A0A6G7ZPZ4</accession>
<keyword evidence="1" id="KW-0812">Transmembrane</keyword>